<keyword evidence="3" id="KW-1185">Reference proteome</keyword>
<gene>
    <name evidence="2" type="ORF">NB231_12039</name>
</gene>
<accession>A4BPG5</accession>
<dbReference type="HOGENOM" id="CLU_2396657_0_0_6"/>
<dbReference type="EMBL" id="AAOF01000003">
    <property type="protein sequence ID" value="EAR22466.1"/>
    <property type="molecule type" value="Genomic_DNA"/>
</dbReference>
<evidence type="ECO:0000313" key="2">
    <source>
        <dbReference type="EMBL" id="EAR22466.1"/>
    </source>
</evidence>
<evidence type="ECO:0000256" key="1">
    <source>
        <dbReference type="ARBA" id="ARBA00023172"/>
    </source>
</evidence>
<evidence type="ECO:0000313" key="3">
    <source>
        <dbReference type="Proteomes" id="UP000003374"/>
    </source>
</evidence>
<keyword evidence="1" id="KW-0233">DNA recombination</keyword>
<dbReference type="GO" id="GO:0015074">
    <property type="term" value="P:DNA integration"/>
    <property type="evidence" value="ECO:0007669"/>
    <property type="project" value="InterPro"/>
</dbReference>
<name>A4BPG5_9GAMM</name>
<dbReference type="GO" id="GO:0003677">
    <property type="term" value="F:DNA binding"/>
    <property type="evidence" value="ECO:0007669"/>
    <property type="project" value="InterPro"/>
</dbReference>
<comment type="caution">
    <text evidence="2">The sequence shown here is derived from an EMBL/GenBank/DDBJ whole genome shotgun (WGS) entry which is preliminary data.</text>
</comment>
<proteinExistence type="predicted"/>
<dbReference type="STRING" id="314278.NB231_12039"/>
<organism evidence="2 3">
    <name type="scientific">Nitrococcus mobilis Nb-231</name>
    <dbReference type="NCBI Taxonomy" id="314278"/>
    <lineage>
        <taxon>Bacteria</taxon>
        <taxon>Pseudomonadati</taxon>
        <taxon>Pseudomonadota</taxon>
        <taxon>Gammaproteobacteria</taxon>
        <taxon>Chromatiales</taxon>
        <taxon>Ectothiorhodospiraceae</taxon>
        <taxon>Nitrococcus</taxon>
    </lineage>
</organism>
<dbReference type="Gene3D" id="1.10.443.10">
    <property type="entry name" value="Intergrase catalytic core"/>
    <property type="match status" value="1"/>
</dbReference>
<dbReference type="GO" id="GO:0006310">
    <property type="term" value="P:DNA recombination"/>
    <property type="evidence" value="ECO:0007669"/>
    <property type="project" value="UniProtKB-KW"/>
</dbReference>
<dbReference type="SUPFAM" id="SSF56349">
    <property type="entry name" value="DNA breaking-rejoining enzymes"/>
    <property type="match status" value="1"/>
</dbReference>
<protein>
    <submittedName>
        <fullName evidence="2">Phage integrase</fullName>
    </submittedName>
</protein>
<dbReference type="AlphaFoldDB" id="A4BPG5"/>
<dbReference type="RefSeq" id="WP_005002868.1">
    <property type="nucleotide sequence ID" value="NZ_CH672427.1"/>
</dbReference>
<dbReference type="Proteomes" id="UP000003374">
    <property type="component" value="Unassembled WGS sequence"/>
</dbReference>
<dbReference type="InterPro" id="IPR011010">
    <property type="entry name" value="DNA_brk_join_enz"/>
</dbReference>
<reference evidence="2 3" key="1">
    <citation type="submission" date="2006-02" db="EMBL/GenBank/DDBJ databases">
        <authorList>
            <person name="Waterbury J."/>
            <person name="Ferriera S."/>
            <person name="Johnson J."/>
            <person name="Kravitz S."/>
            <person name="Halpern A."/>
            <person name="Remington K."/>
            <person name="Beeson K."/>
            <person name="Tran B."/>
            <person name="Rogers Y.-H."/>
            <person name="Friedman R."/>
            <person name="Venter J.C."/>
        </authorList>
    </citation>
    <scope>NUCLEOTIDE SEQUENCE [LARGE SCALE GENOMIC DNA]</scope>
    <source>
        <strain evidence="2 3">Nb-231</strain>
    </source>
</reference>
<dbReference type="InterPro" id="IPR013762">
    <property type="entry name" value="Integrase-like_cat_sf"/>
</dbReference>
<dbReference type="eggNOG" id="COG0582">
    <property type="taxonomic scope" value="Bacteria"/>
</dbReference>
<sequence length="93" mass="10684">MATRKTSSGWQVDLRLDGRGFRRARRTFETKGFKVHTVPITPELAEELPTRPQGRLLRTCYMARTAVKRAGIELPRRQCAHVLRHNPERATSS</sequence>